<organism evidence="8 9">
    <name type="scientific">Sphaerulina musiva (strain SO2202)</name>
    <name type="common">Poplar stem canker fungus</name>
    <name type="synonym">Septoria musiva</name>
    <dbReference type="NCBI Taxonomy" id="692275"/>
    <lineage>
        <taxon>Eukaryota</taxon>
        <taxon>Fungi</taxon>
        <taxon>Dikarya</taxon>
        <taxon>Ascomycota</taxon>
        <taxon>Pezizomycotina</taxon>
        <taxon>Dothideomycetes</taxon>
        <taxon>Dothideomycetidae</taxon>
        <taxon>Mycosphaerellales</taxon>
        <taxon>Mycosphaerellaceae</taxon>
        <taxon>Sphaerulina</taxon>
    </lineage>
</organism>
<feature type="region of interest" description="Disordered" evidence="4">
    <location>
        <begin position="502"/>
        <end position="530"/>
    </location>
</feature>
<dbReference type="PANTHER" id="PTHR13251:SF3">
    <property type="entry name" value="TRAFFICKING PROTEIN PARTICLE COMPLEX SUBUNIT 10"/>
    <property type="match status" value="1"/>
</dbReference>
<keyword evidence="2" id="KW-0813">Transport</keyword>
<dbReference type="HOGENOM" id="CLU_001428_1_1_1"/>
<dbReference type="InterPro" id="IPR045126">
    <property type="entry name" value="TRAPPC10/Trs130"/>
</dbReference>
<dbReference type="EMBL" id="KB456261">
    <property type="protein sequence ID" value="EMF15413.1"/>
    <property type="molecule type" value="Genomic_DNA"/>
</dbReference>
<name>M3CNS7_SPHMS</name>
<dbReference type="InterPro" id="IPR055505">
    <property type="entry name" value="DUF7077"/>
</dbReference>
<dbReference type="OrthoDB" id="10256906at2759"/>
<evidence type="ECO:0000259" key="5">
    <source>
        <dbReference type="Pfam" id="PF12584"/>
    </source>
</evidence>
<dbReference type="GO" id="GO:0006891">
    <property type="term" value="P:intra-Golgi vesicle-mediated transport"/>
    <property type="evidence" value="ECO:0007669"/>
    <property type="project" value="TreeGrafter"/>
</dbReference>
<feature type="compositionally biased region" description="Basic and acidic residues" evidence="4">
    <location>
        <begin position="166"/>
        <end position="183"/>
    </location>
</feature>
<dbReference type="GO" id="GO:0034498">
    <property type="term" value="P:early endosome to Golgi transport"/>
    <property type="evidence" value="ECO:0007669"/>
    <property type="project" value="TreeGrafter"/>
</dbReference>
<dbReference type="InterPro" id="IPR056913">
    <property type="entry name" value="TRAPPC10/Trs130_N"/>
</dbReference>
<feature type="domain" description="TRAPPC10/Trs130 N-terminal" evidence="6">
    <location>
        <begin position="96"/>
        <end position="415"/>
    </location>
</feature>
<dbReference type="InterPro" id="IPR022233">
    <property type="entry name" value="TRAPPC10/Trs130_C"/>
</dbReference>
<evidence type="ECO:0000256" key="4">
    <source>
        <dbReference type="SAM" id="MobiDB-lite"/>
    </source>
</evidence>
<evidence type="ECO:0008006" key="10">
    <source>
        <dbReference type="Google" id="ProtNLM"/>
    </source>
</evidence>
<protein>
    <recommendedName>
        <fullName evidence="10">Trafficking protein particle complex subunit 10</fullName>
    </recommendedName>
</protein>
<dbReference type="GO" id="GO:0005829">
    <property type="term" value="C:cytosol"/>
    <property type="evidence" value="ECO:0007669"/>
    <property type="project" value="GOC"/>
</dbReference>
<evidence type="ECO:0000259" key="7">
    <source>
        <dbReference type="Pfam" id="PF23274"/>
    </source>
</evidence>
<gene>
    <name evidence="8" type="ORF">SEPMUDRAFT_147307</name>
</gene>
<reference evidence="8 9" key="1">
    <citation type="journal article" date="2012" name="PLoS Pathog.">
        <title>Diverse lifestyles and strategies of plant pathogenesis encoded in the genomes of eighteen Dothideomycetes fungi.</title>
        <authorList>
            <person name="Ohm R.A."/>
            <person name="Feau N."/>
            <person name="Henrissat B."/>
            <person name="Schoch C.L."/>
            <person name="Horwitz B.A."/>
            <person name="Barry K.W."/>
            <person name="Condon B.J."/>
            <person name="Copeland A.C."/>
            <person name="Dhillon B."/>
            <person name="Glaser F."/>
            <person name="Hesse C.N."/>
            <person name="Kosti I."/>
            <person name="LaButti K."/>
            <person name="Lindquist E.A."/>
            <person name="Lucas S."/>
            <person name="Salamov A.A."/>
            <person name="Bradshaw R.E."/>
            <person name="Ciuffetti L."/>
            <person name="Hamelin R.C."/>
            <person name="Kema G.H.J."/>
            <person name="Lawrence C."/>
            <person name="Scott J.A."/>
            <person name="Spatafora J.W."/>
            <person name="Turgeon B.G."/>
            <person name="de Wit P.J.G.M."/>
            <person name="Zhong S."/>
            <person name="Goodwin S.B."/>
            <person name="Grigoriev I.V."/>
        </authorList>
    </citation>
    <scope>NUCLEOTIDE SEQUENCE [LARGE SCALE GENOMIC DNA]</scope>
    <source>
        <strain evidence="8 9">SO2202</strain>
    </source>
</reference>
<dbReference type="OMA" id="YEIHANP"/>
<dbReference type="Proteomes" id="UP000016931">
    <property type="component" value="Unassembled WGS sequence"/>
</dbReference>
<evidence type="ECO:0000259" key="6">
    <source>
        <dbReference type="Pfam" id="PF23036"/>
    </source>
</evidence>
<feature type="compositionally biased region" description="Polar residues" evidence="4">
    <location>
        <begin position="502"/>
        <end position="518"/>
    </location>
</feature>
<dbReference type="PANTHER" id="PTHR13251">
    <property type="entry name" value="EPILEPSY HOLOPROSENCEPHALY CANDIDATE 1/TMEM1"/>
    <property type="match status" value="1"/>
</dbReference>
<feature type="region of interest" description="Disordered" evidence="4">
    <location>
        <begin position="165"/>
        <end position="184"/>
    </location>
</feature>
<dbReference type="RefSeq" id="XP_016763534.1">
    <property type="nucleotide sequence ID" value="XM_016904216.1"/>
</dbReference>
<dbReference type="STRING" id="692275.M3CNS7"/>
<accession>M3CNS7</accession>
<dbReference type="Pfam" id="PF23036">
    <property type="entry name" value="TRAPPC10_1st"/>
    <property type="match status" value="1"/>
</dbReference>
<keyword evidence="9" id="KW-1185">Reference proteome</keyword>
<feature type="compositionally biased region" description="Low complexity" evidence="4">
    <location>
        <begin position="1437"/>
        <end position="1450"/>
    </location>
</feature>
<evidence type="ECO:0000256" key="1">
    <source>
        <dbReference type="ARBA" id="ARBA00004555"/>
    </source>
</evidence>
<evidence type="ECO:0000256" key="3">
    <source>
        <dbReference type="ARBA" id="ARBA00023034"/>
    </source>
</evidence>
<feature type="region of interest" description="Disordered" evidence="4">
    <location>
        <begin position="1427"/>
        <end position="1450"/>
    </location>
</feature>
<dbReference type="Pfam" id="PF12584">
    <property type="entry name" value="TRAPPC10"/>
    <property type="match status" value="1"/>
</dbReference>
<evidence type="ECO:0000313" key="8">
    <source>
        <dbReference type="EMBL" id="EMF15413.1"/>
    </source>
</evidence>
<dbReference type="eggNOG" id="KOG1931">
    <property type="taxonomic scope" value="Eukaryota"/>
</dbReference>
<keyword evidence="3" id="KW-0333">Golgi apparatus</keyword>
<sequence length="1450" mass="161177">MSATGLSSKVTVEYHDPSGVFPLVSQDIASRLPLRNLNWHSPPRPLRQIKSLHLEFVPDQQTQASARPVVAHTDSDGPQSSVDIVRSGAITSRERRHQIPGFRTSPYLKLYVLRCDDKDTYKETDRKKLREWVKEIAQSEGKLDHDAFEWLILHVVVPDTLAASEPRWRESSKDPDDLKERKGSNKLIGKSTRTVFDRLRADFHDSGKSSVDRIAQIRIVKQDAVADLLPTPVVAQTYEETAQERENAWNDLVSKLKSLILGPFDRRVRQYEADIAEQEERRSLPGWNFCTFFVHKEGLAIALESVGLVEDALAIYDELSLGLEVVLREIATGQARGTATTFPDFTDDVQTRIFGPVDTQLNGGSDESKNDKYDAQLLFSKDYRERILRSNITIFDFMCYIFYRQKALVLRLANARSARLEHTSKEGGEDLVLTAEVCWRASNFIHVAARALRQDQSSGQVPQLEVEALVCSWTWAIAGQVLAETAAPALLDLTNQGLQNLKQLPNGTSKRPATSTGIGANKHPQRTSSLPDAQAAIDLARPATRGHTASGTFPAGTSGGADYLLHGGLPGQADLATYRADLIMMRRRMLEQLARIHGWYAGSAFAKHARTSQLQAIQTDGTLESNNNIESVPRSSLLDNCLGPSLRPALADVRSFETAYEKLTQAAANHFSTATQQNFAERLLGDLAMLKCQQGDWRTAATYFERVATRETYAGWNRMDAERLSTYAYCLKRLERKQDFVRTTLALLAKISRRRRLQRASCVSNGISRPDSDDLDSTGLFREAAGVADGLESEEVQPLKDFFSGVELGRIISHHDQTDAIQLPLGLDHVLDDDLEFDQARVRLVSIHDPLQEVWLENNARVILKPGANMIALEAKTTAYGPYLVDTVMLKAGRLCFVEHLREPPEPTPLGITLIEPTTTIRDSSKSPAFVFLYPRAEAFKASIRRARFTHIDKPRRLEVIVNSGQNEVSSINVRIKPKTAGLRLHLGDAALENISFDPTAIATPGQLALEGLAPGAEAKVVIPYTTEQPSREITFQLELKYTTLEGTLTCQLPGKIANELPLDIDVNDIFQLDNLYSSFTVRTTTGVPFAILSAELRSSPTFAVEAPPSLPLPLTVFDAQPAQLLYTITRRRQSDHNSVKRDAALTLSVDYEPMDEALLSCLEHEIVSDLQNSSFAKYARLLVPLLLERTRQRIEHADLELAALLQESRVPDFDAVGWGELLATLAPEVREPLGTWLHEWHARHTVLSLARRRGADPHCIAISVDVPNVDIVFSTATELPDAEPQVRGPRVLTLGQPVSAHVRVRHTSGWSAKNVFPSVPTFKIHGEDEETTYVISVDSENDTWLVGGHKRRHFVPHDGTDHTFSIVLIPLRVGLQPLPVVDVRQEELKLESEEAEKKPTLTTFQSHYEGAGELVHVIRDVQSATVHIPDSPPPVRLSSSSRPGTSGTP</sequence>
<evidence type="ECO:0000256" key="2">
    <source>
        <dbReference type="ARBA" id="ARBA00022448"/>
    </source>
</evidence>
<evidence type="ECO:0000313" key="9">
    <source>
        <dbReference type="Proteomes" id="UP000016931"/>
    </source>
</evidence>
<feature type="domain" description="DUF7077" evidence="7">
    <location>
        <begin position="938"/>
        <end position="1051"/>
    </location>
</feature>
<dbReference type="GO" id="GO:1990071">
    <property type="term" value="C:TRAPPII protein complex"/>
    <property type="evidence" value="ECO:0007669"/>
    <property type="project" value="InterPro"/>
</dbReference>
<dbReference type="Pfam" id="PF24965">
    <property type="entry name" value="TRS130_4HB"/>
    <property type="match status" value="1"/>
</dbReference>
<dbReference type="Pfam" id="PF23274">
    <property type="entry name" value="DUF7077"/>
    <property type="match status" value="1"/>
</dbReference>
<feature type="domain" description="TRAPPC10/Trs130 C-terminal" evidence="5">
    <location>
        <begin position="1265"/>
        <end position="1419"/>
    </location>
</feature>
<dbReference type="GeneID" id="27901353"/>
<proteinExistence type="predicted"/>
<comment type="subcellular location">
    <subcellularLocation>
        <location evidence="1">Golgi apparatus</location>
    </subcellularLocation>
</comment>